<dbReference type="eggNOG" id="COG2206">
    <property type="taxonomic scope" value="Bacteria"/>
</dbReference>
<dbReference type="InterPro" id="IPR006674">
    <property type="entry name" value="HD_domain"/>
</dbReference>
<keyword evidence="3" id="KW-1185">Reference proteome</keyword>
<reference evidence="2 3" key="1">
    <citation type="submission" date="2013-02" db="EMBL/GenBank/DDBJ databases">
        <title>Genome sequence of Clostridium saccharoperbutylacetonicum N1-4(HMT).</title>
        <authorList>
            <person name="Poehlein A."/>
            <person name="Daniel R."/>
        </authorList>
    </citation>
    <scope>NUCLEOTIDE SEQUENCE [LARGE SCALE GENOMIC DNA]</scope>
    <source>
        <strain evidence="3">N1-4(HMT)</strain>
    </source>
</reference>
<dbReference type="KEGG" id="csr:Cspa_c00140"/>
<gene>
    <name evidence="2" type="ORF">Cspa_c00140</name>
</gene>
<protein>
    <submittedName>
        <fullName evidence="2">Putative domain HDIG-containing protein</fullName>
    </submittedName>
</protein>
<dbReference type="SUPFAM" id="SSF109604">
    <property type="entry name" value="HD-domain/PDEase-like"/>
    <property type="match status" value="1"/>
</dbReference>
<dbReference type="Pfam" id="PF01966">
    <property type="entry name" value="HD"/>
    <property type="match status" value="1"/>
</dbReference>
<accession>M1MBN2</accession>
<dbReference type="InterPro" id="IPR006675">
    <property type="entry name" value="HDIG_dom"/>
</dbReference>
<dbReference type="AlphaFoldDB" id="M1MBN2"/>
<dbReference type="STRING" id="36745.CLSAP_00140"/>
<dbReference type="Gene3D" id="1.10.3210.10">
    <property type="entry name" value="Hypothetical protein af1432"/>
    <property type="match status" value="1"/>
</dbReference>
<dbReference type="RefSeq" id="WP_015390189.1">
    <property type="nucleotide sequence ID" value="NC_020291.1"/>
</dbReference>
<feature type="domain" description="HD" evidence="1">
    <location>
        <begin position="46"/>
        <end position="168"/>
    </location>
</feature>
<dbReference type="NCBIfam" id="TIGR00277">
    <property type="entry name" value="HDIG"/>
    <property type="match status" value="1"/>
</dbReference>
<evidence type="ECO:0000259" key="1">
    <source>
        <dbReference type="Pfam" id="PF01966"/>
    </source>
</evidence>
<dbReference type="PATRIC" id="fig|931276.5.peg.9"/>
<name>M1MBN2_9CLOT</name>
<dbReference type="Proteomes" id="UP000011728">
    <property type="component" value="Chromosome"/>
</dbReference>
<evidence type="ECO:0000313" key="3">
    <source>
        <dbReference type="Proteomes" id="UP000011728"/>
    </source>
</evidence>
<dbReference type="HOGENOM" id="CLU_124473_0_0_9"/>
<proteinExistence type="predicted"/>
<evidence type="ECO:0000313" key="2">
    <source>
        <dbReference type="EMBL" id="AGF53853.1"/>
    </source>
</evidence>
<dbReference type="EMBL" id="CP004121">
    <property type="protein sequence ID" value="AGF53853.1"/>
    <property type="molecule type" value="Genomic_DNA"/>
</dbReference>
<sequence>MIAYRIKQFYWAIESLFIKDDFKMLNMYLSNLELSLFMKITKAERQHSIRVCKAAIEYIRSNNIHDIDEYIMCKCALLHDIGKSKVKLNIIYKSIIIIINKITFGKFLKYNKNTRIINYYNHPKIGVELLKVIGQENQDIIDCVRYHHNVDMLKENKYIEIVYICDNCN</sequence>
<dbReference type="OrthoDB" id="68032at2"/>
<organism evidence="2 3">
    <name type="scientific">Clostridium saccharoperbutylacetonicum N1-4(HMT)</name>
    <dbReference type="NCBI Taxonomy" id="931276"/>
    <lineage>
        <taxon>Bacteria</taxon>
        <taxon>Bacillati</taxon>
        <taxon>Bacillota</taxon>
        <taxon>Clostridia</taxon>
        <taxon>Eubacteriales</taxon>
        <taxon>Clostridiaceae</taxon>
        <taxon>Clostridium</taxon>
    </lineage>
</organism>